<sequence length="300" mass="33027">MATKTKRSRARKTLTPEERQARVDELHAKITAQVEQLRGSDGWARFLSYARSFHSYSLNNLMLILAQRENATQVAGYVKWRERGRQVRDGEKAIKIFGFSQKRITETDENGEESTRVIPRFPILSVFDISQTDPIPGHPGVPENPVRQLTGDDDFGIVDDLTAHMTAQGWQVIREQLREGFNGYASGERQTIALNAAIAPAQAAKTMIHEVAHVTLGHTDDQADYVAHRGTREVEAESTAYIVAGALGLDTGSYSTGYIAGWAEKADADVMRETASRVLAAAQKIIEILTPAAADHDLAA</sequence>
<evidence type="ECO:0000313" key="4">
    <source>
        <dbReference type="Proteomes" id="UP000298358"/>
    </source>
</evidence>
<dbReference type="AlphaFoldDB" id="A0A4Y9FLF8"/>
<reference evidence="3 4" key="1">
    <citation type="submission" date="2019-03" db="EMBL/GenBank/DDBJ databases">
        <title>Diversity of the mouse oral microbiome.</title>
        <authorList>
            <person name="Joseph S."/>
            <person name="Aduse-Opoku J."/>
            <person name="Curtis M."/>
            <person name="Wade W."/>
            <person name="Hashim A."/>
        </authorList>
    </citation>
    <scope>NUCLEOTIDE SEQUENCE [LARGE SCALE GENOMIC DNA]</scope>
    <source>
        <strain evidence="3 4">P1012</strain>
    </source>
</reference>
<name>A0A4Y9FLF8_9MICO</name>
<comment type="caution">
    <text evidence="3">The sequence shown here is derived from an EMBL/GenBank/DDBJ whole genome shotgun (WGS) entry which is preliminary data.</text>
</comment>
<dbReference type="Gene3D" id="1.10.10.2910">
    <property type="match status" value="1"/>
</dbReference>
<dbReference type="EMBL" id="SPQB01000071">
    <property type="protein sequence ID" value="TFU29994.1"/>
    <property type="molecule type" value="Genomic_DNA"/>
</dbReference>
<gene>
    <name evidence="3" type="ORF">E4U02_15170</name>
</gene>
<dbReference type="GO" id="GO:0003697">
    <property type="term" value="F:single-stranded DNA binding"/>
    <property type="evidence" value="ECO:0007669"/>
    <property type="project" value="InterPro"/>
</dbReference>
<dbReference type="InterPro" id="IPR013610">
    <property type="entry name" value="ArdC_N"/>
</dbReference>
<dbReference type="OrthoDB" id="7605626at2"/>
<dbReference type="RefSeq" id="WP_135115646.1">
    <property type="nucleotide sequence ID" value="NZ_JADGLL010000071.1"/>
</dbReference>
<protein>
    <submittedName>
        <fullName evidence="3">ImmA/IrrE family metallo-endopeptidase</fullName>
    </submittedName>
</protein>
<evidence type="ECO:0000313" key="3">
    <source>
        <dbReference type="EMBL" id="TFU29994.1"/>
    </source>
</evidence>
<proteinExistence type="predicted"/>
<dbReference type="Proteomes" id="UP000298358">
    <property type="component" value="Unassembled WGS sequence"/>
</dbReference>
<dbReference type="Pfam" id="PF06114">
    <property type="entry name" value="Peptidase_M78"/>
    <property type="match status" value="1"/>
</dbReference>
<organism evidence="3 4">
    <name type="scientific">Microbacterium paludicola</name>
    <dbReference type="NCBI Taxonomy" id="300019"/>
    <lineage>
        <taxon>Bacteria</taxon>
        <taxon>Bacillati</taxon>
        <taxon>Actinomycetota</taxon>
        <taxon>Actinomycetes</taxon>
        <taxon>Micrococcales</taxon>
        <taxon>Microbacteriaceae</taxon>
        <taxon>Microbacterium</taxon>
    </lineage>
</organism>
<keyword evidence="4" id="KW-1185">Reference proteome</keyword>
<dbReference type="Pfam" id="PF08401">
    <property type="entry name" value="ArdcN"/>
    <property type="match status" value="1"/>
</dbReference>
<dbReference type="InterPro" id="IPR010359">
    <property type="entry name" value="IrrE_HExxH"/>
</dbReference>
<evidence type="ECO:0000259" key="2">
    <source>
        <dbReference type="Pfam" id="PF08401"/>
    </source>
</evidence>
<accession>A0A4Y9FLF8</accession>
<feature type="domain" description="IrrE N-terminal-like" evidence="1">
    <location>
        <begin position="187"/>
        <end position="249"/>
    </location>
</feature>
<feature type="domain" description="N-terminal" evidence="2">
    <location>
        <begin position="24"/>
        <end position="127"/>
    </location>
</feature>
<evidence type="ECO:0000259" key="1">
    <source>
        <dbReference type="Pfam" id="PF06114"/>
    </source>
</evidence>